<dbReference type="SUPFAM" id="SSF46785">
    <property type="entry name" value="Winged helix' DNA-binding domain"/>
    <property type="match status" value="1"/>
</dbReference>
<name>A0A395NP94_TRIAR</name>
<dbReference type="Pfam" id="PF00891">
    <property type="entry name" value="Methyltransf_2"/>
    <property type="match status" value="1"/>
</dbReference>
<dbReference type="Pfam" id="PF08100">
    <property type="entry name" value="Dimerisation"/>
    <property type="match status" value="1"/>
</dbReference>
<dbReference type="PANTHER" id="PTHR43712">
    <property type="entry name" value="PUTATIVE (AFU_ORTHOLOGUE AFUA_4G14580)-RELATED"/>
    <property type="match status" value="1"/>
</dbReference>
<dbReference type="InterPro" id="IPR001077">
    <property type="entry name" value="COMT_C"/>
</dbReference>
<evidence type="ECO:0000256" key="4">
    <source>
        <dbReference type="PIRSR" id="PIRSR005739-1"/>
    </source>
</evidence>
<dbReference type="InterPro" id="IPR016461">
    <property type="entry name" value="COMT-like"/>
</dbReference>
<evidence type="ECO:0000313" key="7">
    <source>
        <dbReference type="EMBL" id="RFU77900.1"/>
    </source>
</evidence>
<dbReference type="AlphaFoldDB" id="A0A395NP94"/>
<sequence length="413" mass="46330">MAMAEIEKSLVELNVSLESALKILASDRRAELMKSLHDPDALPDRRLYDLSIQTVDLLQKAKQLLEPRTIILADHFLGSANCKCLNAAVELDIPDILQQGAVGISDLARASGAREDRLKQIMRVLYSAGIFSYDQSTRKYTNNECSILLLKDHWSGWRNWVDLYGNEFYDMARGIPASCRKGENRMPSQISFDTDLDMFSWFAAQGSLDRVHRTLGGGAIAQAPGILADYPWEQVTNGLIIDIGGGGGGLIALLLRKFPTLRGGIFDRPEVINQAITNFCTPEGIYQDVGDRVSKDNLYAGDFFKHIPSCEVYCMKWCLHDWNDDDVVKILKNIRKSIIPGPKSRLILLEILLKEGRSGDLSRMADMSVMMAANGLEREEWEWTHLAAQSGWKVIRVYDLRNAWPSAIELLPV</sequence>
<dbReference type="InterPro" id="IPR012967">
    <property type="entry name" value="COMT_dimerisation"/>
</dbReference>
<dbReference type="PROSITE" id="PS51683">
    <property type="entry name" value="SAM_OMT_II"/>
    <property type="match status" value="1"/>
</dbReference>
<gene>
    <name evidence="7" type="ORF">TARUN_4298</name>
</gene>
<feature type="domain" description="O-methyltransferase C-terminal" evidence="5">
    <location>
        <begin position="239"/>
        <end position="392"/>
    </location>
</feature>
<dbReference type="Gene3D" id="3.40.50.150">
    <property type="entry name" value="Vaccinia Virus protein VP39"/>
    <property type="match status" value="1"/>
</dbReference>
<dbReference type="InterPro" id="IPR036390">
    <property type="entry name" value="WH_DNA-bd_sf"/>
</dbReference>
<evidence type="ECO:0000256" key="2">
    <source>
        <dbReference type="ARBA" id="ARBA00022679"/>
    </source>
</evidence>
<dbReference type="InterPro" id="IPR029063">
    <property type="entry name" value="SAM-dependent_MTases_sf"/>
</dbReference>
<accession>A0A395NP94</accession>
<evidence type="ECO:0000256" key="1">
    <source>
        <dbReference type="ARBA" id="ARBA00022603"/>
    </source>
</evidence>
<keyword evidence="2" id="KW-0808">Transferase</keyword>
<dbReference type="Proteomes" id="UP000266272">
    <property type="component" value="Unassembled WGS sequence"/>
</dbReference>
<dbReference type="SUPFAM" id="SSF53335">
    <property type="entry name" value="S-adenosyl-L-methionine-dependent methyltransferases"/>
    <property type="match status" value="1"/>
</dbReference>
<evidence type="ECO:0000256" key="3">
    <source>
        <dbReference type="ARBA" id="ARBA00022691"/>
    </source>
</evidence>
<feature type="active site" description="Proton acceptor" evidence="4">
    <location>
        <position position="320"/>
    </location>
</feature>
<dbReference type="PIRSF" id="PIRSF005739">
    <property type="entry name" value="O-mtase"/>
    <property type="match status" value="1"/>
</dbReference>
<keyword evidence="8" id="KW-1185">Reference proteome</keyword>
<keyword evidence="1" id="KW-0489">Methyltransferase</keyword>
<evidence type="ECO:0000259" key="5">
    <source>
        <dbReference type="Pfam" id="PF00891"/>
    </source>
</evidence>
<protein>
    <submittedName>
        <fullName evidence="7">Winged helix-turn-helix transcription repressor dna-binding</fullName>
    </submittedName>
</protein>
<evidence type="ECO:0000313" key="8">
    <source>
        <dbReference type="Proteomes" id="UP000266272"/>
    </source>
</evidence>
<reference evidence="7 8" key="1">
    <citation type="journal article" date="2018" name="PLoS Pathog.">
        <title>Evolution of structural diversity of trichothecenes, a family of toxins produced by plant pathogenic and entomopathogenic fungi.</title>
        <authorList>
            <person name="Proctor R.H."/>
            <person name="McCormick S.P."/>
            <person name="Kim H.S."/>
            <person name="Cardoza R.E."/>
            <person name="Stanley A.M."/>
            <person name="Lindo L."/>
            <person name="Kelly A."/>
            <person name="Brown D.W."/>
            <person name="Lee T."/>
            <person name="Vaughan M.M."/>
            <person name="Alexander N.J."/>
            <person name="Busman M."/>
            <person name="Gutierrez S."/>
        </authorList>
    </citation>
    <scope>NUCLEOTIDE SEQUENCE [LARGE SCALE GENOMIC DNA]</scope>
    <source>
        <strain evidence="7 8">IBT 40837</strain>
    </source>
</reference>
<keyword evidence="7" id="KW-0238">DNA-binding</keyword>
<organism evidence="7 8">
    <name type="scientific">Trichoderma arundinaceum</name>
    <dbReference type="NCBI Taxonomy" id="490622"/>
    <lineage>
        <taxon>Eukaryota</taxon>
        <taxon>Fungi</taxon>
        <taxon>Dikarya</taxon>
        <taxon>Ascomycota</taxon>
        <taxon>Pezizomycotina</taxon>
        <taxon>Sordariomycetes</taxon>
        <taxon>Hypocreomycetidae</taxon>
        <taxon>Hypocreales</taxon>
        <taxon>Hypocreaceae</taxon>
        <taxon>Trichoderma</taxon>
    </lineage>
</organism>
<dbReference type="GO" id="GO:0032259">
    <property type="term" value="P:methylation"/>
    <property type="evidence" value="ECO:0007669"/>
    <property type="project" value="UniProtKB-KW"/>
</dbReference>
<comment type="caution">
    <text evidence="7">The sequence shown here is derived from an EMBL/GenBank/DDBJ whole genome shotgun (WGS) entry which is preliminary data.</text>
</comment>
<keyword evidence="3" id="KW-0949">S-adenosyl-L-methionine</keyword>
<proteinExistence type="predicted"/>
<evidence type="ECO:0000259" key="6">
    <source>
        <dbReference type="Pfam" id="PF08100"/>
    </source>
</evidence>
<dbReference type="InterPro" id="IPR036388">
    <property type="entry name" value="WH-like_DNA-bd_sf"/>
</dbReference>
<dbReference type="GO" id="GO:0003677">
    <property type="term" value="F:DNA binding"/>
    <property type="evidence" value="ECO:0007669"/>
    <property type="project" value="UniProtKB-KW"/>
</dbReference>
<dbReference type="EMBL" id="PXOA01000245">
    <property type="protein sequence ID" value="RFU77900.1"/>
    <property type="molecule type" value="Genomic_DNA"/>
</dbReference>
<dbReference type="Gene3D" id="1.10.10.10">
    <property type="entry name" value="Winged helix-like DNA-binding domain superfamily/Winged helix DNA-binding domain"/>
    <property type="match status" value="1"/>
</dbReference>
<dbReference type="STRING" id="490622.A0A395NP94"/>
<dbReference type="GO" id="GO:0046983">
    <property type="term" value="F:protein dimerization activity"/>
    <property type="evidence" value="ECO:0007669"/>
    <property type="project" value="InterPro"/>
</dbReference>
<dbReference type="GO" id="GO:0008171">
    <property type="term" value="F:O-methyltransferase activity"/>
    <property type="evidence" value="ECO:0007669"/>
    <property type="project" value="InterPro"/>
</dbReference>
<feature type="domain" description="O-methyltransferase dimerisation" evidence="6">
    <location>
        <begin position="74"/>
        <end position="152"/>
    </location>
</feature>
<dbReference type="OrthoDB" id="1606438at2759"/>
<dbReference type="PANTHER" id="PTHR43712:SF2">
    <property type="entry name" value="O-METHYLTRANSFERASE CICE"/>
    <property type="match status" value="1"/>
</dbReference>